<evidence type="ECO:0000256" key="2">
    <source>
        <dbReference type="ARBA" id="ARBA00022448"/>
    </source>
</evidence>
<dbReference type="InterPro" id="IPR036942">
    <property type="entry name" value="Beta-barrel_TonB_sf"/>
</dbReference>
<reference evidence="10 11" key="1">
    <citation type="submission" date="2024-05" db="EMBL/GenBank/DDBJ databases">
        <title>Genome Sequence and Characterization of the New Strain Purple Sulfur Bacterium of Genus Thioalkalicoccus.</title>
        <authorList>
            <person name="Bryantseva I.A."/>
            <person name="Kyndt J.A."/>
            <person name="Imhoff J.F."/>
        </authorList>
    </citation>
    <scope>NUCLEOTIDE SEQUENCE [LARGE SCALE GENOMIC DNA]</scope>
    <source>
        <strain evidence="10 11">Um2</strain>
    </source>
</reference>
<keyword evidence="5" id="KW-0798">TonB box</keyword>
<protein>
    <submittedName>
        <fullName evidence="10">TonB-dependent receptor</fullName>
    </submittedName>
</protein>
<dbReference type="SUPFAM" id="SSF56935">
    <property type="entry name" value="Porins"/>
    <property type="match status" value="1"/>
</dbReference>
<proteinExistence type="inferred from homology"/>
<evidence type="ECO:0000259" key="9">
    <source>
        <dbReference type="Pfam" id="PF00593"/>
    </source>
</evidence>
<evidence type="ECO:0000256" key="1">
    <source>
        <dbReference type="ARBA" id="ARBA00004571"/>
    </source>
</evidence>
<dbReference type="PANTHER" id="PTHR32552">
    <property type="entry name" value="FERRICHROME IRON RECEPTOR-RELATED"/>
    <property type="match status" value="1"/>
</dbReference>
<feature type="domain" description="TonB-dependent receptor-like beta-barrel" evidence="9">
    <location>
        <begin position="2"/>
        <end position="117"/>
    </location>
</feature>
<evidence type="ECO:0000313" key="10">
    <source>
        <dbReference type="EMBL" id="MEY6433217.1"/>
    </source>
</evidence>
<keyword evidence="3 8" id="KW-1134">Transmembrane beta strand</keyword>
<comment type="subcellular location">
    <subcellularLocation>
        <location evidence="1 8">Cell outer membrane</location>
        <topology evidence="1 8">Multi-pass membrane protein</topology>
    </subcellularLocation>
</comment>
<dbReference type="Proteomes" id="UP001564408">
    <property type="component" value="Unassembled WGS sequence"/>
</dbReference>
<sequence length="142" mass="15636">MTFRNIGEARIRGLEMALDARVSRDLRLGASATWLDTENRETGGRLTSAPDITASLRATWQLIPAWSVTGALVHVGKRYEDVANIASADPYTLINLGTSYAHPSWPGVQVYAGIDNLFAAKNDTSLYADPGRFFRAGARWFF</sequence>
<dbReference type="RefSeq" id="WP_369667627.1">
    <property type="nucleotide sequence ID" value="NZ_JBDKXB010000017.1"/>
</dbReference>
<dbReference type="EMBL" id="JBDKXB010000017">
    <property type="protein sequence ID" value="MEY6433217.1"/>
    <property type="molecule type" value="Genomic_DNA"/>
</dbReference>
<keyword evidence="4 8" id="KW-0812">Transmembrane</keyword>
<keyword evidence="2 8" id="KW-0813">Transport</keyword>
<gene>
    <name evidence="10" type="ORF">ABC977_12475</name>
</gene>
<evidence type="ECO:0000256" key="5">
    <source>
        <dbReference type="ARBA" id="ARBA00023077"/>
    </source>
</evidence>
<evidence type="ECO:0000256" key="7">
    <source>
        <dbReference type="ARBA" id="ARBA00023237"/>
    </source>
</evidence>
<name>A0ABV4BF95_9GAMM</name>
<evidence type="ECO:0000313" key="11">
    <source>
        <dbReference type="Proteomes" id="UP001564408"/>
    </source>
</evidence>
<dbReference type="PROSITE" id="PS52016">
    <property type="entry name" value="TONB_DEPENDENT_REC_3"/>
    <property type="match status" value="1"/>
</dbReference>
<evidence type="ECO:0000256" key="4">
    <source>
        <dbReference type="ARBA" id="ARBA00022692"/>
    </source>
</evidence>
<dbReference type="Gene3D" id="2.40.170.20">
    <property type="entry name" value="TonB-dependent receptor, beta-barrel domain"/>
    <property type="match status" value="1"/>
</dbReference>
<comment type="caution">
    <text evidence="10">The sequence shown here is derived from an EMBL/GenBank/DDBJ whole genome shotgun (WGS) entry which is preliminary data.</text>
</comment>
<keyword evidence="6 8" id="KW-0472">Membrane</keyword>
<accession>A0ABV4BF95</accession>
<keyword evidence="10" id="KW-0675">Receptor</keyword>
<organism evidence="10 11">
    <name type="scientific">Thioalkalicoccus limnaeus</name>
    <dbReference type="NCBI Taxonomy" id="120681"/>
    <lineage>
        <taxon>Bacteria</taxon>
        <taxon>Pseudomonadati</taxon>
        <taxon>Pseudomonadota</taxon>
        <taxon>Gammaproteobacteria</taxon>
        <taxon>Chromatiales</taxon>
        <taxon>Chromatiaceae</taxon>
        <taxon>Thioalkalicoccus</taxon>
    </lineage>
</organism>
<comment type="similarity">
    <text evidence="8">Belongs to the TonB-dependent receptor family.</text>
</comment>
<dbReference type="Pfam" id="PF00593">
    <property type="entry name" value="TonB_dep_Rec_b-barrel"/>
    <property type="match status" value="1"/>
</dbReference>
<dbReference type="PANTHER" id="PTHR32552:SF82">
    <property type="entry name" value="FCUA PROTEIN"/>
    <property type="match status" value="1"/>
</dbReference>
<evidence type="ECO:0000256" key="8">
    <source>
        <dbReference type="PROSITE-ProRule" id="PRU01360"/>
    </source>
</evidence>
<keyword evidence="11" id="KW-1185">Reference proteome</keyword>
<keyword evidence="7 8" id="KW-0998">Cell outer membrane</keyword>
<evidence type="ECO:0000256" key="6">
    <source>
        <dbReference type="ARBA" id="ARBA00023136"/>
    </source>
</evidence>
<dbReference type="InterPro" id="IPR000531">
    <property type="entry name" value="Beta-barrel_TonB"/>
</dbReference>
<evidence type="ECO:0000256" key="3">
    <source>
        <dbReference type="ARBA" id="ARBA00022452"/>
    </source>
</evidence>
<dbReference type="InterPro" id="IPR039426">
    <property type="entry name" value="TonB-dep_rcpt-like"/>
</dbReference>